<dbReference type="RefSeq" id="WP_126770161.1">
    <property type="nucleotide sequence ID" value="NZ_JANQBU010000001.1"/>
</dbReference>
<dbReference type="InterPro" id="IPR035952">
    <property type="entry name" value="Rhomboid-like_sf"/>
</dbReference>
<sequence length="202" mass="23133">MSDRIQVLICSLLLVVTSAWAYYFQFEYPSLLAEFDFAAQQVWQEPWRLLTAHFLHLTELHWLLNALAFFFITILFARYFNVRTFLNALIIIAIGSSLTLTITGFEQHFVGLSIVNHGLLTIGLLLELHASQSSNQRKLMFAAVIILIAKWFAEFIGVWQSFLAAGQVQQIWLLHGLGILFGILAWWLHNRRLAKLAQLGSD</sequence>
<dbReference type="Gene3D" id="1.20.1540.10">
    <property type="entry name" value="Rhomboid-like"/>
    <property type="match status" value="1"/>
</dbReference>
<evidence type="ECO:0000313" key="7">
    <source>
        <dbReference type="EMBL" id="RUO55620.1"/>
    </source>
</evidence>
<organism evidence="7 8">
    <name type="scientific">Pseudidiomarina homiensis</name>
    <dbReference type="NCBI Taxonomy" id="364198"/>
    <lineage>
        <taxon>Bacteria</taxon>
        <taxon>Pseudomonadati</taxon>
        <taxon>Pseudomonadota</taxon>
        <taxon>Gammaproteobacteria</taxon>
        <taxon>Alteromonadales</taxon>
        <taxon>Idiomarinaceae</taxon>
        <taxon>Pseudidiomarina</taxon>
    </lineage>
</organism>
<evidence type="ECO:0000256" key="1">
    <source>
        <dbReference type="ARBA" id="ARBA00004141"/>
    </source>
</evidence>
<accession>A0A432Y3S4</accession>
<feature type="domain" description="Peptidase S54 rhomboid" evidence="6">
    <location>
        <begin position="45"/>
        <end position="188"/>
    </location>
</feature>
<evidence type="ECO:0000313" key="8">
    <source>
        <dbReference type="Proteomes" id="UP000287649"/>
    </source>
</evidence>
<dbReference type="EMBL" id="PIPX01000001">
    <property type="protein sequence ID" value="RUO55620.1"/>
    <property type="molecule type" value="Genomic_DNA"/>
</dbReference>
<dbReference type="Pfam" id="PF01694">
    <property type="entry name" value="Rhomboid"/>
    <property type="match status" value="1"/>
</dbReference>
<comment type="caution">
    <text evidence="7">The sequence shown here is derived from an EMBL/GenBank/DDBJ whole genome shotgun (WGS) entry which is preliminary data.</text>
</comment>
<dbReference type="SUPFAM" id="SSF144091">
    <property type="entry name" value="Rhomboid-like"/>
    <property type="match status" value="1"/>
</dbReference>
<dbReference type="GO" id="GO:0016020">
    <property type="term" value="C:membrane"/>
    <property type="evidence" value="ECO:0007669"/>
    <property type="project" value="UniProtKB-SubCell"/>
</dbReference>
<protein>
    <recommendedName>
        <fullName evidence="6">Peptidase S54 rhomboid domain-containing protein</fullName>
    </recommendedName>
</protein>
<name>A0A432Y3S4_9GAMM</name>
<evidence type="ECO:0000256" key="5">
    <source>
        <dbReference type="SAM" id="Phobius"/>
    </source>
</evidence>
<proteinExistence type="predicted"/>
<feature type="transmembrane region" description="Helical" evidence="5">
    <location>
        <begin position="139"/>
        <end position="159"/>
    </location>
</feature>
<dbReference type="OrthoDB" id="196054at2"/>
<reference evidence="8" key="1">
    <citation type="journal article" date="2018" name="Front. Microbiol.">
        <title>Genome-Based Analysis Reveals the Taxonomy and Diversity of the Family Idiomarinaceae.</title>
        <authorList>
            <person name="Liu Y."/>
            <person name="Lai Q."/>
            <person name="Shao Z."/>
        </authorList>
    </citation>
    <scope>NUCLEOTIDE SEQUENCE [LARGE SCALE GENOMIC DNA]</scope>
    <source>
        <strain evidence="8">PO-M2</strain>
    </source>
</reference>
<gene>
    <name evidence="7" type="ORF">CWI70_02200</name>
</gene>
<keyword evidence="4 5" id="KW-0472">Membrane</keyword>
<keyword evidence="8" id="KW-1185">Reference proteome</keyword>
<feature type="transmembrane region" description="Helical" evidence="5">
    <location>
        <begin position="60"/>
        <end position="77"/>
    </location>
</feature>
<evidence type="ECO:0000256" key="4">
    <source>
        <dbReference type="ARBA" id="ARBA00023136"/>
    </source>
</evidence>
<dbReference type="InterPro" id="IPR022764">
    <property type="entry name" value="Peptidase_S54_rhomboid_dom"/>
</dbReference>
<keyword evidence="2 5" id="KW-0812">Transmembrane</keyword>
<evidence type="ECO:0000256" key="3">
    <source>
        <dbReference type="ARBA" id="ARBA00022989"/>
    </source>
</evidence>
<comment type="subcellular location">
    <subcellularLocation>
        <location evidence="1">Membrane</location>
        <topology evidence="1">Multi-pass membrane protein</topology>
    </subcellularLocation>
</comment>
<feature type="transmembrane region" description="Helical" evidence="5">
    <location>
        <begin position="171"/>
        <end position="188"/>
    </location>
</feature>
<dbReference type="AlphaFoldDB" id="A0A432Y3S4"/>
<keyword evidence="3 5" id="KW-1133">Transmembrane helix</keyword>
<evidence type="ECO:0000259" key="6">
    <source>
        <dbReference type="Pfam" id="PF01694"/>
    </source>
</evidence>
<feature type="transmembrane region" description="Helical" evidence="5">
    <location>
        <begin position="84"/>
        <end position="103"/>
    </location>
</feature>
<dbReference type="GO" id="GO:0004252">
    <property type="term" value="F:serine-type endopeptidase activity"/>
    <property type="evidence" value="ECO:0007669"/>
    <property type="project" value="InterPro"/>
</dbReference>
<feature type="transmembrane region" description="Helical" evidence="5">
    <location>
        <begin position="109"/>
        <end position="127"/>
    </location>
</feature>
<evidence type="ECO:0000256" key="2">
    <source>
        <dbReference type="ARBA" id="ARBA00022692"/>
    </source>
</evidence>
<dbReference type="Proteomes" id="UP000287649">
    <property type="component" value="Unassembled WGS sequence"/>
</dbReference>